<feature type="compositionally biased region" description="Basic and acidic residues" evidence="1">
    <location>
        <begin position="576"/>
        <end position="589"/>
    </location>
</feature>
<dbReference type="EMBL" id="BNCO01000051">
    <property type="protein sequence ID" value="GIL62475.1"/>
    <property type="molecule type" value="Genomic_DNA"/>
</dbReference>
<feature type="region of interest" description="Disordered" evidence="1">
    <location>
        <begin position="498"/>
        <end position="525"/>
    </location>
</feature>
<feature type="transmembrane region" description="Helical" evidence="2">
    <location>
        <begin position="772"/>
        <end position="793"/>
    </location>
</feature>
<keyword evidence="4" id="KW-1185">Reference proteome</keyword>
<feature type="compositionally biased region" description="Low complexity" evidence="1">
    <location>
        <begin position="558"/>
        <end position="570"/>
    </location>
</feature>
<evidence type="ECO:0000256" key="2">
    <source>
        <dbReference type="SAM" id="Phobius"/>
    </source>
</evidence>
<name>A0A8J4BHW3_9CHLO</name>
<feature type="compositionally biased region" description="Low complexity" evidence="1">
    <location>
        <begin position="101"/>
        <end position="122"/>
    </location>
</feature>
<dbReference type="GO" id="GO:0005262">
    <property type="term" value="F:calcium channel activity"/>
    <property type="evidence" value="ECO:0007669"/>
    <property type="project" value="TreeGrafter"/>
</dbReference>
<feature type="compositionally biased region" description="Pro residues" evidence="1">
    <location>
        <begin position="132"/>
        <end position="147"/>
    </location>
</feature>
<gene>
    <name evidence="3" type="ORF">Vafri_16688</name>
</gene>
<feature type="compositionally biased region" description="Polar residues" evidence="1">
    <location>
        <begin position="42"/>
        <end position="60"/>
    </location>
</feature>
<feature type="compositionally biased region" description="Basic and acidic residues" evidence="1">
    <location>
        <begin position="8"/>
        <end position="21"/>
    </location>
</feature>
<protein>
    <submittedName>
        <fullName evidence="3">Uncharacterized protein</fullName>
    </submittedName>
</protein>
<dbReference type="PANTHER" id="PTHR31323:SF1">
    <property type="entry name" value="MECHANOSENSITIVE ION CHANNEL PROTEIN"/>
    <property type="match status" value="1"/>
</dbReference>
<feature type="transmembrane region" description="Helical" evidence="2">
    <location>
        <begin position="685"/>
        <end position="708"/>
    </location>
</feature>
<keyword evidence="2" id="KW-0812">Transmembrane</keyword>
<feature type="region of interest" description="Disordered" evidence="1">
    <location>
        <begin position="543"/>
        <end position="609"/>
    </location>
</feature>
<sequence length="936" mass="98985">MDSDGCDDITRKPSIGREEGLRTATPRSAAVDTTSTPPPNAPSQASAIPTTTGLFSSGSRRPNHRHKHTLSAASSVFDESDESSEEQNLARRSARMHPRIAPAAKAAPQATAPVTAATAAAANDSSDRPTALLPPLPPLPPPPPPPSHRGLTPTAGLTAAPSDTSSVVTATTTTAAAAGTATPDSTLSLLQLVQVMLQQQLVLEKQQQLLLAKHALTGYQGPNQSSVSPEQQQLLIQQQQQLLVMLQQQMGSTSASTDSAKAAAVTGTAGTASVGQLSAAQLPPSLLGSASFTSTTAEPVGGDINVALPQPQSSQPPQEMLFEKYLRQWSEVRPISSVPSATATAAAVAAGASPSTPTAPAGGSQMSTPAAASAGFVGLTAGAPSSYILMDARQSPATTTSAAPSVSGRTAAAARMPASAVTSMQDALLPSSSLAGPVPNAETVAGGSVAVAPPAEVTLQSSQLTVSLSALPSTSPTPMPELLGRTVRSPLVPPLQLRNVDPVVPSDAPTAASSRLQDQPLSTAAAPSAQAVSMAVAIAPTPPPLQVAQSPQRHTDGEAVGEAVGEAEPVTLTARGGDEVERPGVDVRTTEGTSGLDDKDKEKRKDLPSDELVAENLAGNIDAIAIFEQDEDDDDPEADDELPSPWYRKASVLWFFSSVGVGVILLIVGIILHSRYKSTYDAFRWCYFFAAMPLLYYALSYLSARVFMVLEWWFFRESLFYLLNVQRSAVWLLFFLALLPWYQTVFRWAWCRSTSMYPRRCLQPAYVRATDIVWKLLLCLMLFCLANLLKAVLAKLLTTHFYRTAHFNKLKSALEKEYALQVLSRPRRMVMSERVTAQGGQHGGDGNHHGAWYHLTSYLNYYHHHHHHGGGVGGGIVDNGISGRDGYRDRGTVDACRIVRVGRRCTCATTRHRIVIACGAASGIALTTPRHRCGSG</sequence>
<proteinExistence type="predicted"/>
<feature type="compositionally biased region" description="Polar residues" evidence="1">
    <location>
        <begin position="511"/>
        <end position="522"/>
    </location>
</feature>
<feature type="transmembrane region" description="Helical" evidence="2">
    <location>
        <begin position="652"/>
        <end position="673"/>
    </location>
</feature>
<evidence type="ECO:0000313" key="4">
    <source>
        <dbReference type="Proteomes" id="UP000747399"/>
    </source>
</evidence>
<feature type="transmembrane region" description="Helical" evidence="2">
    <location>
        <begin position="728"/>
        <end position="751"/>
    </location>
</feature>
<dbReference type="Proteomes" id="UP000747399">
    <property type="component" value="Unassembled WGS sequence"/>
</dbReference>
<keyword evidence="2" id="KW-1133">Transmembrane helix</keyword>
<comment type="caution">
    <text evidence="3">The sequence shown here is derived from an EMBL/GenBank/DDBJ whole genome shotgun (WGS) entry which is preliminary data.</text>
</comment>
<accession>A0A8J4BHW3</accession>
<organism evidence="3 4">
    <name type="scientific">Volvox africanus</name>
    <dbReference type="NCBI Taxonomy" id="51714"/>
    <lineage>
        <taxon>Eukaryota</taxon>
        <taxon>Viridiplantae</taxon>
        <taxon>Chlorophyta</taxon>
        <taxon>core chlorophytes</taxon>
        <taxon>Chlorophyceae</taxon>
        <taxon>CS clade</taxon>
        <taxon>Chlamydomonadales</taxon>
        <taxon>Volvocaceae</taxon>
        <taxon>Volvox</taxon>
    </lineage>
</organism>
<keyword evidence="2" id="KW-0472">Membrane</keyword>
<feature type="compositionally biased region" description="Basic and acidic residues" evidence="1">
    <location>
        <begin position="596"/>
        <end position="608"/>
    </location>
</feature>
<dbReference type="GO" id="GO:0006874">
    <property type="term" value="P:intracellular calcium ion homeostasis"/>
    <property type="evidence" value="ECO:0007669"/>
    <property type="project" value="TreeGrafter"/>
</dbReference>
<evidence type="ECO:0000256" key="1">
    <source>
        <dbReference type="SAM" id="MobiDB-lite"/>
    </source>
</evidence>
<evidence type="ECO:0000313" key="3">
    <source>
        <dbReference type="EMBL" id="GIL62475.1"/>
    </source>
</evidence>
<reference evidence="3" key="1">
    <citation type="journal article" date="2021" name="Proc. Natl. Acad. Sci. U.S.A.">
        <title>Three genomes in the algal genus Volvox reveal the fate of a haploid sex-determining region after a transition to homothallism.</title>
        <authorList>
            <person name="Yamamoto K."/>
            <person name="Hamaji T."/>
            <person name="Kawai-Toyooka H."/>
            <person name="Matsuzaki R."/>
            <person name="Takahashi F."/>
            <person name="Nishimura Y."/>
            <person name="Kawachi M."/>
            <person name="Noguchi H."/>
            <person name="Minakuchi Y."/>
            <person name="Umen J.G."/>
            <person name="Toyoda A."/>
            <person name="Nozaki H."/>
        </authorList>
    </citation>
    <scope>NUCLEOTIDE SEQUENCE</scope>
    <source>
        <strain evidence="3">NIES-3780</strain>
    </source>
</reference>
<feature type="region of interest" description="Disordered" evidence="1">
    <location>
        <begin position="1"/>
        <end position="165"/>
    </location>
</feature>
<dbReference type="PANTHER" id="PTHR31323">
    <property type="entry name" value="MECHANOSENSITIVE ION CHANNEL PROTEIN MSY2"/>
    <property type="match status" value="1"/>
</dbReference>
<dbReference type="AlphaFoldDB" id="A0A8J4BHW3"/>